<gene>
    <name evidence="2" type="ORF">EV702DRAFT_1242805</name>
</gene>
<name>A0A9P6ZET0_9AGAM</name>
<proteinExistence type="predicted"/>
<dbReference type="EMBL" id="JABBWD010000451">
    <property type="protein sequence ID" value="KAG1760564.1"/>
    <property type="molecule type" value="Genomic_DNA"/>
</dbReference>
<dbReference type="AlphaFoldDB" id="A0A9P6ZET0"/>
<feature type="compositionally biased region" description="Low complexity" evidence="1">
    <location>
        <begin position="182"/>
        <end position="191"/>
    </location>
</feature>
<dbReference type="OrthoDB" id="2688555at2759"/>
<evidence type="ECO:0000313" key="2">
    <source>
        <dbReference type="EMBL" id="KAG1760564.1"/>
    </source>
</evidence>
<sequence>MRSSLPPTTSSSLPACPLPAAAHDIERNANFGLHPNWAMSTVMSTSFSSVTFLIPFRCFYPAHLLALSLSLVTCVSALSTCVLPLCLFMDPSTSALSQADIAFLSSIFLRVSAGRLVTDCIHCGSTVALTICVSDNNGNKGKPMARHPLCVFFRWFPQLASRPHLMAFLPASKSSPTPPSSQPLASSSTTFLPPPLTQPPSKKQRKRGEQCIGSFCARARALRCSQEMCSKHCIDLSGCHFHGFDTPEEDVLIADNDGPFEFPLEQDVSSDVLENEELRLALNASLLELGLPLPGAADPMPSLHDLISTTPPSTFVPEPSSTLAPVASQEAEQQRVELRRKEMEREAKQRFVLHWYDSDDAPVLVEWVSKCPYYPQWQLADDPDLIALLGEDLRKIEVYEERTNRWIPVGLSHTFSLESGCNIFIRRYGVSRCRDFQELLNISRQGTHPRHLRFNMTGERDAVRTKLKCKDTILKAEGPVNTLTKAKRRREESCEVETSTPTWPRLAVDADFDSRRAISLSPTPPPLETQQGTRHCNWDDLAVNVDFDNQRAISLSPTPPPLETQHGTRHCDWDNDLVEADFDSRRAISLSPTPPLSPNALFSVSFTTSSSLSILTLSSDQSISMPLPASRTHVWPHGMFTVDMTAGFHQMDNKILQATYQQEELFQHVFGVPFVKATYHQNHKAWQTTNLNVLVEHEAAGHTPAGLWSRYLAACQDALGEQSKKSGREK</sequence>
<protein>
    <submittedName>
        <fullName evidence="2">Uncharacterized protein</fullName>
    </submittedName>
</protein>
<feature type="region of interest" description="Disordered" evidence="1">
    <location>
        <begin position="171"/>
        <end position="206"/>
    </location>
</feature>
<accession>A0A9P6ZET0</accession>
<evidence type="ECO:0000256" key="1">
    <source>
        <dbReference type="SAM" id="MobiDB-lite"/>
    </source>
</evidence>
<keyword evidence="3" id="KW-1185">Reference proteome</keyword>
<comment type="caution">
    <text evidence="2">The sequence shown here is derived from an EMBL/GenBank/DDBJ whole genome shotgun (WGS) entry which is preliminary data.</text>
</comment>
<dbReference type="Proteomes" id="UP000714275">
    <property type="component" value="Unassembled WGS sequence"/>
</dbReference>
<organism evidence="2 3">
    <name type="scientific">Suillus placidus</name>
    <dbReference type="NCBI Taxonomy" id="48579"/>
    <lineage>
        <taxon>Eukaryota</taxon>
        <taxon>Fungi</taxon>
        <taxon>Dikarya</taxon>
        <taxon>Basidiomycota</taxon>
        <taxon>Agaricomycotina</taxon>
        <taxon>Agaricomycetes</taxon>
        <taxon>Agaricomycetidae</taxon>
        <taxon>Boletales</taxon>
        <taxon>Suillineae</taxon>
        <taxon>Suillaceae</taxon>
        <taxon>Suillus</taxon>
    </lineage>
</organism>
<evidence type="ECO:0000313" key="3">
    <source>
        <dbReference type="Proteomes" id="UP000714275"/>
    </source>
</evidence>
<reference evidence="2" key="1">
    <citation type="journal article" date="2020" name="New Phytol.">
        <title>Comparative genomics reveals dynamic genome evolution in host specialist ectomycorrhizal fungi.</title>
        <authorList>
            <person name="Lofgren L.A."/>
            <person name="Nguyen N.H."/>
            <person name="Vilgalys R."/>
            <person name="Ruytinx J."/>
            <person name="Liao H.L."/>
            <person name="Branco S."/>
            <person name="Kuo A."/>
            <person name="LaButti K."/>
            <person name="Lipzen A."/>
            <person name="Andreopoulos W."/>
            <person name="Pangilinan J."/>
            <person name="Riley R."/>
            <person name="Hundley H."/>
            <person name="Na H."/>
            <person name="Barry K."/>
            <person name="Grigoriev I.V."/>
            <person name="Stajich J.E."/>
            <person name="Kennedy P.G."/>
        </authorList>
    </citation>
    <scope>NUCLEOTIDE SEQUENCE</scope>
    <source>
        <strain evidence="2">DOB743</strain>
    </source>
</reference>